<evidence type="ECO:0000256" key="1">
    <source>
        <dbReference type="SAM" id="MobiDB-lite"/>
    </source>
</evidence>
<feature type="compositionally biased region" description="Basic and acidic residues" evidence="1">
    <location>
        <begin position="31"/>
        <end position="45"/>
    </location>
</feature>
<sequence>MQDVSAVQVFDTTDAKSSGGATDGHGPSWFAREHSHADTSSRDPRGPSSGSGSAERKLSAYVAPLTVTPPGQVVVAAQVRAPDAELLGLIARPPASVSTMALRAYQESGVRPAPIVIELALSSVNQKA</sequence>
<feature type="region of interest" description="Disordered" evidence="1">
    <location>
        <begin position="1"/>
        <end position="57"/>
    </location>
</feature>
<protein>
    <submittedName>
        <fullName evidence="2">Uncharacterized protein</fullName>
    </submittedName>
</protein>
<organism evidence="2 3">
    <name type="scientific">Litorisediminicola beolgyonensis</name>
    <dbReference type="NCBI Taxonomy" id="1173614"/>
    <lineage>
        <taxon>Bacteria</taxon>
        <taxon>Pseudomonadati</taxon>
        <taxon>Pseudomonadota</taxon>
        <taxon>Alphaproteobacteria</taxon>
        <taxon>Rhodobacterales</taxon>
        <taxon>Paracoccaceae</taxon>
        <taxon>Litorisediminicola</taxon>
    </lineage>
</organism>
<reference evidence="3" key="1">
    <citation type="journal article" date="2019" name="Int. J. Syst. Evol. Microbiol.">
        <title>The Global Catalogue of Microorganisms (GCM) 10K type strain sequencing project: providing services to taxonomists for standard genome sequencing and annotation.</title>
        <authorList>
            <consortium name="The Broad Institute Genomics Platform"/>
            <consortium name="The Broad Institute Genome Sequencing Center for Infectious Disease"/>
            <person name="Wu L."/>
            <person name="Ma J."/>
        </authorList>
    </citation>
    <scope>NUCLEOTIDE SEQUENCE [LARGE SCALE GENOMIC DNA]</scope>
    <source>
        <strain evidence="3">CCUG 62953</strain>
    </source>
</reference>
<gene>
    <name evidence="2" type="ORF">ACFQ4E_13445</name>
</gene>
<name>A0ABW3ZLA7_9RHOB</name>
<evidence type="ECO:0000313" key="2">
    <source>
        <dbReference type="EMBL" id="MFD1343428.1"/>
    </source>
</evidence>
<dbReference type="Proteomes" id="UP001597135">
    <property type="component" value="Unassembled WGS sequence"/>
</dbReference>
<keyword evidence="3" id="KW-1185">Reference proteome</keyword>
<evidence type="ECO:0000313" key="3">
    <source>
        <dbReference type="Proteomes" id="UP001597135"/>
    </source>
</evidence>
<proteinExistence type="predicted"/>
<comment type="caution">
    <text evidence="2">The sequence shown here is derived from an EMBL/GenBank/DDBJ whole genome shotgun (WGS) entry which is preliminary data.</text>
</comment>
<accession>A0ABW3ZLA7</accession>
<dbReference type="EMBL" id="JBHTMU010000024">
    <property type="protein sequence ID" value="MFD1343428.1"/>
    <property type="molecule type" value="Genomic_DNA"/>
</dbReference>